<protein>
    <submittedName>
        <fullName evidence="2">Uncharacterized protein</fullName>
    </submittedName>
</protein>
<evidence type="ECO:0000313" key="3">
    <source>
        <dbReference type="Proteomes" id="UP000501240"/>
    </source>
</evidence>
<dbReference type="Proteomes" id="UP000501240">
    <property type="component" value="Chromosome"/>
</dbReference>
<evidence type="ECO:0000256" key="1">
    <source>
        <dbReference type="SAM" id="Phobius"/>
    </source>
</evidence>
<name>A0A7D4A8T2_ACTVE</name>
<reference evidence="2 3" key="1">
    <citation type="submission" date="2020-05" db="EMBL/GenBank/DDBJ databases">
        <title>Actinomadura verrucosospora NRRL-B18236 (PFL_A860) Genome sequencing and assembly.</title>
        <authorList>
            <person name="Samborskyy M."/>
        </authorList>
    </citation>
    <scope>NUCLEOTIDE SEQUENCE [LARGE SCALE GENOMIC DNA]</scope>
    <source>
        <strain evidence="2 3">NRRL:B18236</strain>
    </source>
</reference>
<keyword evidence="3" id="KW-1185">Reference proteome</keyword>
<gene>
    <name evidence="2" type="ORF">ACTIVE_6936</name>
</gene>
<keyword evidence="1" id="KW-0812">Transmembrane</keyword>
<evidence type="ECO:0000313" key="2">
    <source>
        <dbReference type="EMBL" id="QKG25285.1"/>
    </source>
</evidence>
<dbReference type="AlphaFoldDB" id="A0A7D4A8T2"/>
<dbReference type="EMBL" id="CP053892">
    <property type="protein sequence ID" value="QKG25285.1"/>
    <property type="molecule type" value="Genomic_DNA"/>
</dbReference>
<feature type="transmembrane region" description="Helical" evidence="1">
    <location>
        <begin position="29"/>
        <end position="48"/>
    </location>
</feature>
<sequence>MRVNRGGQAAFSGKLGGKLKIKKPTRAQLGLMAVVFVLLVAGGEVLALKMGSFNVPLAPDSHPAVADHPKH</sequence>
<keyword evidence="1" id="KW-1133">Transmembrane helix</keyword>
<organism evidence="2 3">
    <name type="scientific">Actinomadura verrucosospora</name>
    <dbReference type="NCBI Taxonomy" id="46165"/>
    <lineage>
        <taxon>Bacteria</taxon>
        <taxon>Bacillati</taxon>
        <taxon>Actinomycetota</taxon>
        <taxon>Actinomycetes</taxon>
        <taxon>Streptosporangiales</taxon>
        <taxon>Thermomonosporaceae</taxon>
        <taxon>Actinomadura</taxon>
    </lineage>
</organism>
<proteinExistence type="predicted"/>
<keyword evidence="1" id="KW-0472">Membrane</keyword>
<accession>A0A7D4A8T2</accession>